<evidence type="ECO:0000313" key="3">
    <source>
        <dbReference type="Proteomes" id="UP000481288"/>
    </source>
</evidence>
<dbReference type="CDD" id="cd12108">
    <property type="entry name" value="Hr-like"/>
    <property type="match status" value="1"/>
</dbReference>
<dbReference type="AlphaFoldDB" id="A0A7D8UJP6"/>
<dbReference type="EMBL" id="QGMG01001181">
    <property type="protein sequence ID" value="TVY50342.1"/>
    <property type="molecule type" value="Genomic_DNA"/>
</dbReference>
<dbReference type="PANTHER" id="PTHR38048">
    <property type="entry name" value="EXPRESSED PROTEIN"/>
    <property type="match status" value="1"/>
</dbReference>
<sequence>MSTTATTPPMYTDSPLALIATPQFETAREDPFTVEASHMALSHNAFIRGFNSIYQTAARLTLPADKKDFVGYCVAWVDCVSTHHHYEETEFFPNINKAAGQTGLMAGAVHEHELFHGGMENFKRYLLDKADDFKSNELIAIMDSFKEPLWNHLKAEPPAIVALAKHSTPDTPIPILEIANAAGKKQLGLSFMFNILPVFFLNMETTQFEKGMWHEVFPSRTVMNKVVPKRQSGQWRFCSCDADGKVKPLAV</sequence>
<accession>A0A7D8UJP6</accession>
<dbReference type="InterPro" id="IPR012312">
    <property type="entry name" value="Hemerythrin-like"/>
</dbReference>
<name>A0A7D8UJP6_9HELO</name>
<dbReference type="Pfam" id="PF01814">
    <property type="entry name" value="Hemerythrin"/>
    <property type="match status" value="1"/>
</dbReference>
<comment type="caution">
    <text evidence="2">The sequence shown here is derived from an EMBL/GenBank/DDBJ whole genome shotgun (WGS) entry which is preliminary data.</text>
</comment>
<proteinExistence type="predicted"/>
<dbReference type="OrthoDB" id="58416at2759"/>
<keyword evidence="3" id="KW-1185">Reference proteome</keyword>
<evidence type="ECO:0000313" key="2">
    <source>
        <dbReference type="EMBL" id="TVY50342.1"/>
    </source>
</evidence>
<feature type="domain" description="Hemerythrin-like" evidence="1">
    <location>
        <begin position="39"/>
        <end position="156"/>
    </location>
</feature>
<evidence type="ECO:0000259" key="1">
    <source>
        <dbReference type="Pfam" id="PF01814"/>
    </source>
</evidence>
<dbReference type="Gene3D" id="1.20.120.520">
    <property type="entry name" value="nmb1532 protein domain like"/>
    <property type="match status" value="1"/>
</dbReference>
<reference evidence="2 3" key="1">
    <citation type="submission" date="2018-05" db="EMBL/GenBank/DDBJ databases">
        <title>Whole genome sequencing for identification of molecular markers to develop diagnostic detection tools for the regulated plant pathogen Lachnellula willkommii.</title>
        <authorList>
            <person name="Giroux E."/>
            <person name="Bilodeau G."/>
        </authorList>
    </citation>
    <scope>NUCLEOTIDE SEQUENCE [LARGE SCALE GENOMIC DNA]</scope>
    <source>
        <strain evidence="2 3">CBS 625.97</strain>
    </source>
</reference>
<dbReference type="PANTHER" id="PTHR38048:SF2">
    <property type="entry name" value="HEMERYTHRIN-LIKE DOMAIN-CONTAINING PROTEIN"/>
    <property type="match status" value="1"/>
</dbReference>
<protein>
    <recommendedName>
        <fullName evidence="1">Hemerythrin-like domain-containing protein</fullName>
    </recommendedName>
</protein>
<dbReference type="Proteomes" id="UP000481288">
    <property type="component" value="Unassembled WGS sequence"/>
</dbReference>
<organism evidence="2 3">
    <name type="scientific">Lachnellula cervina</name>
    <dbReference type="NCBI Taxonomy" id="1316786"/>
    <lineage>
        <taxon>Eukaryota</taxon>
        <taxon>Fungi</taxon>
        <taxon>Dikarya</taxon>
        <taxon>Ascomycota</taxon>
        <taxon>Pezizomycotina</taxon>
        <taxon>Leotiomycetes</taxon>
        <taxon>Helotiales</taxon>
        <taxon>Lachnaceae</taxon>
        <taxon>Lachnellula</taxon>
    </lineage>
</organism>
<dbReference type="InterPro" id="IPR053206">
    <property type="entry name" value="Dimeric_xanthone_biosynth"/>
</dbReference>
<gene>
    <name evidence="2" type="ORF">LCER1_G007830</name>
</gene>